<dbReference type="GO" id="GO:0015031">
    <property type="term" value="P:protein transport"/>
    <property type="evidence" value="ECO:0007669"/>
    <property type="project" value="UniProtKB-KW"/>
</dbReference>
<keyword evidence="3" id="KW-0653">Protein transport</keyword>
<dbReference type="Gene3D" id="1.25.10.10">
    <property type="entry name" value="Leucine-rich Repeat Variant"/>
    <property type="match status" value="1"/>
</dbReference>
<dbReference type="VEuPathDB" id="AmoebaDB:ENU1_185550"/>
<dbReference type="InterPro" id="IPR016024">
    <property type="entry name" value="ARM-type_fold"/>
</dbReference>
<dbReference type="SUPFAM" id="SSF48371">
    <property type="entry name" value="ARM repeat"/>
    <property type="match status" value="1"/>
</dbReference>
<dbReference type="AlphaFoldDB" id="K2GS43"/>
<dbReference type="OrthoDB" id="26016at2759"/>
<gene>
    <name evidence="4" type="ORF">ENU1_185550</name>
</gene>
<dbReference type="PANTHER" id="PTHR23316">
    <property type="entry name" value="IMPORTIN ALPHA"/>
    <property type="match status" value="1"/>
</dbReference>
<name>K2GS43_ENTNP</name>
<organism evidence="4 5">
    <name type="scientific">Entamoeba nuttalli (strain P19)</name>
    <name type="common">Amoeba</name>
    <dbReference type="NCBI Taxonomy" id="1076696"/>
    <lineage>
        <taxon>Eukaryota</taxon>
        <taxon>Amoebozoa</taxon>
        <taxon>Evosea</taxon>
        <taxon>Archamoebae</taxon>
        <taxon>Mastigamoebida</taxon>
        <taxon>Entamoebidae</taxon>
        <taxon>Entamoeba</taxon>
    </lineage>
</organism>
<evidence type="ECO:0000256" key="1">
    <source>
        <dbReference type="ARBA" id="ARBA00010394"/>
    </source>
</evidence>
<dbReference type="FunFam" id="1.25.10.10:FF:000825">
    <property type="entry name" value="Uncharacterized protein"/>
    <property type="match status" value="1"/>
</dbReference>
<evidence type="ECO:0000313" key="4">
    <source>
        <dbReference type="EMBL" id="EKE37813.1"/>
    </source>
</evidence>
<dbReference type="OMA" id="STINVCW"/>
<dbReference type="InterPro" id="IPR011989">
    <property type="entry name" value="ARM-like"/>
</dbReference>
<keyword evidence="2" id="KW-0813">Transport</keyword>
<dbReference type="GeneID" id="20076029"/>
<dbReference type="EMBL" id="JH929309">
    <property type="protein sequence ID" value="EKE37813.1"/>
    <property type="molecule type" value="Genomic_DNA"/>
</dbReference>
<evidence type="ECO:0000256" key="3">
    <source>
        <dbReference type="ARBA" id="ARBA00022927"/>
    </source>
</evidence>
<dbReference type="Proteomes" id="UP000006769">
    <property type="component" value="Unassembled WGS sequence"/>
</dbReference>
<proteinExistence type="inferred from homology"/>
<comment type="similarity">
    <text evidence="1">Belongs to the importin alpha family.</text>
</comment>
<protein>
    <recommendedName>
        <fullName evidence="6">Importin alpha re-exporter</fullName>
    </recommendedName>
</protein>
<dbReference type="RefSeq" id="XP_008859850.1">
    <property type="nucleotide sequence ID" value="XM_008861628.1"/>
</dbReference>
<evidence type="ECO:0000313" key="5">
    <source>
        <dbReference type="Proteomes" id="UP000006769"/>
    </source>
</evidence>
<reference evidence="4 5" key="1">
    <citation type="submission" date="2011-11" db="EMBL/GenBank/DDBJ databases">
        <authorList>
            <person name="Hannick L."/>
            <person name="Karamycheva S."/>
            <person name="Lorenzi H."/>
            <person name="Caler E."/>
        </authorList>
    </citation>
    <scope>NUCLEOTIDE SEQUENCE [LARGE SCALE GENOMIC DNA]</scope>
    <source>
        <strain evidence="4 5">P19</strain>
    </source>
</reference>
<evidence type="ECO:0008006" key="6">
    <source>
        <dbReference type="Google" id="ProtNLM"/>
    </source>
</evidence>
<accession>K2GS43</accession>
<evidence type="ECO:0000256" key="2">
    <source>
        <dbReference type="ARBA" id="ARBA00022448"/>
    </source>
</evidence>
<sequence>MFRKNVWTFQSQQHLHSQLRTSKRLKMLSNKRTLADSVPKEEKTLIQTLSVDSITQFKNLINSNSEYDILQGLNGFRKLLLGTQPPLIEIYQSGVLPRLSQLISGEISIKNLAVGITASMAAIDNPQIIDEFIQLGIAKQYADILCSQFKLKFLNIFEQAANGIGNIMGSSPYYRDICLSYGFFNSFLRLCDRFLSLRTDPTMPTALCHVIMNITSGNPKCDERFAYVLMPYVIKMGQGFEGDTSLYMLQTMVNLSEFNIELVCRMVHSNEVMEFLTGIMNMRYGDFQKFVLQFISNCHDKYPDTYNYISNLYESTINVCWQASNSIIIQMFSFINSVLITPKYTESAIQIIRNNERFISFLITSTANQNVEAAFFSIEVMNFILMTKKHDFNLIQEFQRKGIIIHVLSALTRPSVQEKPNIVSDLLDIIIICMSFEINNESNNMVGENFDFSPIQDFEEKDGKEVIDTICLLLPEFDNKVNTIKQIVFSKRNDVSNHL</sequence>